<sequence>MSTFKFFKKATRPIRGKGLGKVPGAKFLHDFLFRFLRPNELALVNVHGSLKMWINPNDTGEAPQLLLGSGFEDFETKLVRSYVRPGMTVVDVGAHIGYFTILLAELVGASGRVYAFEPERNNFEMLSKNISLNGFNNVTTYSYALSDKNGKMKLFLDNSNLGNMSFGQKNIPTKSFGGVMEITTETLDSSLAGIQPDFIKIDVQGAEGLVLAGAERAVFKNPKVQILMEFWPYGLENVGTNPLLFLKKLEDAGFDLYIVERHKKILQKAPPEKIIGISVNRPKGKGWANLWLRRRK</sequence>
<organism evidence="2 3">
    <name type="scientific">Candidatus Giovannonibacteria bacterium RIFCSPLOWO2_12_FULL_44_15</name>
    <dbReference type="NCBI Taxonomy" id="1798364"/>
    <lineage>
        <taxon>Bacteria</taxon>
        <taxon>Candidatus Giovannoniibacteriota</taxon>
    </lineage>
</organism>
<dbReference type="InterPro" id="IPR052514">
    <property type="entry name" value="SAM-dependent_MTase"/>
</dbReference>
<dbReference type="Gene3D" id="3.40.50.150">
    <property type="entry name" value="Vaccinia Virus protein VP39"/>
    <property type="match status" value="1"/>
</dbReference>
<dbReference type="NCBIfam" id="TIGR01444">
    <property type="entry name" value="fkbM_fam"/>
    <property type="match status" value="1"/>
</dbReference>
<comment type="caution">
    <text evidence="2">The sequence shown here is derived from an EMBL/GenBank/DDBJ whole genome shotgun (WGS) entry which is preliminary data.</text>
</comment>
<dbReference type="InterPro" id="IPR029063">
    <property type="entry name" value="SAM-dependent_MTases_sf"/>
</dbReference>
<accession>A0A1F5Y132</accession>
<dbReference type="EMBL" id="MFIQ01000006">
    <property type="protein sequence ID" value="OGF93756.1"/>
    <property type="molecule type" value="Genomic_DNA"/>
</dbReference>
<evidence type="ECO:0000259" key="1">
    <source>
        <dbReference type="Pfam" id="PF05050"/>
    </source>
</evidence>
<evidence type="ECO:0000313" key="2">
    <source>
        <dbReference type="EMBL" id="OGF93756.1"/>
    </source>
</evidence>
<evidence type="ECO:0000313" key="3">
    <source>
        <dbReference type="Proteomes" id="UP000178894"/>
    </source>
</evidence>
<name>A0A1F5Y132_9BACT</name>
<gene>
    <name evidence="2" type="ORF">A3G54_04365</name>
</gene>
<dbReference type="AlphaFoldDB" id="A0A1F5Y132"/>
<dbReference type="InterPro" id="IPR006342">
    <property type="entry name" value="FkbM_mtfrase"/>
</dbReference>
<feature type="domain" description="Methyltransferase FkbM" evidence="1">
    <location>
        <begin position="91"/>
        <end position="254"/>
    </location>
</feature>
<dbReference type="Pfam" id="PF05050">
    <property type="entry name" value="Methyltransf_21"/>
    <property type="match status" value="1"/>
</dbReference>
<dbReference type="STRING" id="1798364.A3G54_04365"/>
<reference evidence="2 3" key="1">
    <citation type="journal article" date="2016" name="Nat. Commun.">
        <title>Thousands of microbial genomes shed light on interconnected biogeochemical processes in an aquifer system.</title>
        <authorList>
            <person name="Anantharaman K."/>
            <person name="Brown C.T."/>
            <person name="Hug L.A."/>
            <person name="Sharon I."/>
            <person name="Castelle C.J."/>
            <person name="Probst A.J."/>
            <person name="Thomas B.C."/>
            <person name="Singh A."/>
            <person name="Wilkins M.J."/>
            <person name="Karaoz U."/>
            <person name="Brodie E.L."/>
            <person name="Williams K.H."/>
            <person name="Hubbard S.S."/>
            <person name="Banfield J.F."/>
        </authorList>
    </citation>
    <scope>NUCLEOTIDE SEQUENCE [LARGE SCALE GENOMIC DNA]</scope>
</reference>
<dbReference type="PANTHER" id="PTHR34203:SF15">
    <property type="entry name" value="SLL1173 PROTEIN"/>
    <property type="match status" value="1"/>
</dbReference>
<dbReference type="Proteomes" id="UP000178894">
    <property type="component" value="Unassembled WGS sequence"/>
</dbReference>
<proteinExistence type="predicted"/>
<dbReference type="PANTHER" id="PTHR34203">
    <property type="entry name" value="METHYLTRANSFERASE, FKBM FAMILY PROTEIN"/>
    <property type="match status" value="1"/>
</dbReference>
<protein>
    <recommendedName>
        <fullName evidence="1">Methyltransferase FkbM domain-containing protein</fullName>
    </recommendedName>
</protein>
<dbReference type="SUPFAM" id="SSF53335">
    <property type="entry name" value="S-adenosyl-L-methionine-dependent methyltransferases"/>
    <property type="match status" value="1"/>
</dbReference>